<evidence type="ECO:0000259" key="2">
    <source>
        <dbReference type="PROSITE" id="PS01148"/>
    </source>
</evidence>
<dbReference type="RefSeq" id="WP_081874477.1">
    <property type="nucleotide sequence ID" value="NZ_CP009149.1"/>
</dbReference>
<dbReference type="PANTHER" id="PTHR33279:SF6">
    <property type="entry name" value="SULFUR CARRIER PROTEIN YEDF-RELATED"/>
    <property type="match status" value="1"/>
</dbReference>
<dbReference type="KEGG" id="mjh:JH146_1144"/>
<dbReference type="Gene3D" id="3.30.110.40">
    <property type="entry name" value="TusA-like domain"/>
    <property type="match status" value="1"/>
</dbReference>
<dbReference type="OrthoDB" id="45650at2157"/>
<keyword evidence="4" id="KW-1185">Reference proteome</keyword>
<organism evidence="3 4">
    <name type="scientific">Methanocaldococcus bathoardescens</name>
    <dbReference type="NCBI Taxonomy" id="1301915"/>
    <lineage>
        <taxon>Archaea</taxon>
        <taxon>Methanobacteriati</taxon>
        <taxon>Methanobacteriota</taxon>
        <taxon>Methanomada group</taxon>
        <taxon>Methanococci</taxon>
        <taxon>Methanococcales</taxon>
        <taxon>Methanocaldococcaceae</taxon>
        <taxon>Methanocaldococcus</taxon>
    </lineage>
</organism>
<dbReference type="PROSITE" id="PS01148">
    <property type="entry name" value="UPF0033"/>
    <property type="match status" value="1"/>
</dbReference>
<evidence type="ECO:0000256" key="1">
    <source>
        <dbReference type="ARBA" id="ARBA00008984"/>
    </source>
</evidence>
<dbReference type="SUPFAM" id="SSF64307">
    <property type="entry name" value="SirA-like"/>
    <property type="match status" value="1"/>
</dbReference>
<evidence type="ECO:0000313" key="3">
    <source>
        <dbReference type="EMBL" id="AIJ05986.1"/>
    </source>
</evidence>
<feature type="domain" description="UPF0033" evidence="2">
    <location>
        <begin position="4"/>
        <end position="28"/>
    </location>
</feature>
<gene>
    <name evidence="3" type="ORF">JH146_1144</name>
</gene>
<dbReference type="Pfam" id="PF01206">
    <property type="entry name" value="TusA"/>
    <property type="match status" value="1"/>
</dbReference>
<comment type="similarity">
    <text evidence="1">Belongs to the sulfur carrier protein TusA family.</text>
</comment>
<dbReference type="GeneID" id="24891755"/>
<dbReference type="Proteomes" id="UP000028781">
    <property type="component" value="Chromosome"/>
</dbReference>
<dbReference type="EMBL" id="CP009149">
    <property type="protein sequence ID" value="AIJ05986.1"/>
    <property type="molecule type" value="Genomic_DNA"/>
</dbReference>
<dbReference type="CDD" id="cd00291">
    <property type="entry name" value="SirA_YedF_YeeD"/>
    <property type="match status" value="1"/>
</dbReference>
<protein>
    <submittedName>
        <fullName evidence="3">SirA family protein</fullName>
    </submittedName>
</protein>
<dbReference type="AlphaFoldDB" id="A0A076LCR6"/>
<accession>A0A076LCR6</accession>
<dbReference type="InterPro" id="IPR001455">
    <property type="entry name" value="TusA-like"/>
</dbReference>
<name>A0A076LCR6_9EURY</name>
<dbReference type="HOGENOM" id="CLU_165255_1_2_2"/>
<evidence type="ECO:0000313" key="4">
    <source>
        <dbReference type="Proteomes" id="UP000028781"/>
    </source>
</evidence>
<dbReference type="PANTHER" id="PTHR33279">
    <property type="entry name" value="SULFUR CARRIER PROTEIN YEDF-RELATED"/>
    <property type="match status" value="1"/>
</dbReference>
<sequence length="72" mass="8205">METLDARGLQCPMPIVELAKKMKELKEGEVLELIADDPGAKEDVPAWCKRTGNELIEMTEENGIFKFKIRKK</sequence>
<dbReference type="STRING" id="1301915.JH146_1144"/>
<proteinExistence type="inferred from homology"/>
<reference evidence="3 4" key="1">
    <citation type="journal article" date="2015" name="Int. J. Syst. Evol. Microbiol.">
        <title>M ethanocaldococcus bathoardescens sp. nov., a hyperthermophilic methanogen isolated from a volcanically active deep-sea hydrothermal vent.</title>
        <authorList>
            <person name="Stewart L.C."/>
            <person name="Jung J.H."/>
            <person name="Kim Y.T."/>
            <person name="Kwon S.W."/>
            <person name="Park C.S."/>
            <person name="Holden J.F."/>
        </authorList>
    </citation>
    <scope>NUCLEOTIDE SEQUENCE [LARGE SCALE GENOMIC DNA]</scope>
    <source>
        <strain evidence="3 4">JH146</strain>
    </source>
</reference>
<dbReference type="InterPro" id="IPR036868">
    <property type="entry name" value="TusA-like_sf"/>
</dbReference>